<evidence type="ECO:0000256" key="5">
    <source>
        <dbReference type="ARBA" id="ARBA00023136"/>
    </source>
</evidence>
<keyword evidence="5 7" id="KW-0472">Membrane</keyword>
<feature type="transmembrane region" description="Helical" evidence="7">
    <location>
        <begin position="504"/>
        <end position="524"/>
    </location>
</feature>
<evidence type="ECO:0000256" key="4">
    <source>
        <dbReference type="ARBA" id="ARBA00022989"/>
    </source>
</evidence>
<feature type="compositionally biased region" description="Basic and acidic residues" evidence="6">
    <location>
        <begin position="1"/>
        <end position="11"/>
    </location>
</feature>
<sequence>MSGSPEQRDESAPAPGYDDAAAAVARKSSNDIVHDEKPDHLEDALPSELVSAGSQHLQRRLGGKEVQLIALGGAIGTSLFVQMGGALPKGGPAGLFLGFCIYGTVMVCVNQCFAEMITYMPIASPFVRLSGFWVDDALSFAMGWNYFFLMAFSIPYEITAIIVLLTYWEENIPIAAVTMVCLVIFGVLNGLAVKWFGVSEFYLSSFKIFLMLGLIMYTFVTMVGGNPSGHAYGFTYWNDPGAFVEHIVPGDLGRFLGLLSCMVQASFTMVGPEFISMAAPEAQQPRKLMKRAYESFVWRLMFFFIGGALCVGIVVPYNDPTLTKIYVEQSEEGGTGAASPYVISMSNFNIKVLPSIVNALILTSVLSAGNHCTFAAARTVHGMALDGKAPRFFAKCNKSGVPYYAVALALAFCLLALLQLGDSSATVLSWLVGICTASYVLNYIGTIVTYLHFYAALQQQGVDRSTLPYRGRFQPYAAYWALFGTIFMALALGYNLFIDGQWDTTLFITSYGMVGFFPAAYLFWKLIKRTTYVRPGTANITLGETKHDIDLYETLFEPKKRGKVSAWFNGLFE</sequence>
<comment type="subcellular location">
    <subcellularLocation>
        <location evidence="1">Membrane</location>
        <topology evidence="1">Multi-pass membrane protein</topology>
    </subcellularLocation>
</comment>
<feature type="transmembrane region" description="Helical" evidence="7">
    <location>
        <begin position="255"/>
        <end position="275"/>
    </location>
</feature>
<feature type="transmembrane region" description="Helical" evidence="7">
    <location>
        <begin position="427"/>
        <end position="455"/>
    </location>
</feature>
<feature type="transmembrane region" description="Helical" evidence="7">
    <location>
        <begin position="476"/>
        <end position="498"/>
    </location>
</feature>
<dbReference type="PANTHER" id="PTHR43341:SF6">
    <property type="entry name" value="AMINO ACID TRANSPORTER (EUROFUNG)"/>
    <property type="match status" value="1"/>
</dbReference>
<feature type="transmembrane region" description="Helical" evidence="7">
    <location>
        <begin position="401"/>
        <end position="421"/>
    </location>
</feature>
<evidence type="ECO:0000256" key="1">
    <source>
        <dbReference type="ARBA" id="ARBA00004141"/>
    </source>
</evidence>
<feature type="transmembrane region" description="Helical" evidence="7">
    <location>
        <begin position="208"/>
        <end position="225"/>
    </location>
</feature>
<dbReference type="PANTHER" id="PTHR43341">
    <property type="entry name" value="AMINO ACID PERMEASE"/>
    <property type="match status" value="1"/>
</dbReference>
<protein>
    <submittedName>
        <fullName evidence="9">General amino acid permease-like protein</fullName>
    </submittedName>
</protein>
<dbReference type="Gene3D" id="1.20.1740.10">
    <property type="entry name" value="Amino acid/polyamine transporter I"/>
    <property type="match status" value="1"/>
</dbReference>
<feature type="domain" description="Amino acid permease/ SLC12A" evidence="8">
    <location>
        <begin position="66"/>
        <end position="530"/>
    </location>
</feature>
<keyword evidence="4 7" id="KW-1133">Transmembrane helix</keyword>
<reference evidence="10" key="1">
    <citation type="journal article" date="2014" name="Genome Announc.">
        <title>Genome sequence and annotation of Acremonium chrysogenum, producer of the beta-lactam antibiotic cephalosporin C.</title>
        <authorList>
            <person name="Terfehr D."/>
            <person name="Dahlmann T.A."/>
            <person name="Specht T."/>
            <person name="Zadra I."/>
            <person name="Kuernsteiner H."/>
            <person name="Kueck U."/>
        </authorList>
    </citation>
    <scope>NUCLEOTIDE SEQUENCE [LARGE SCALE GENOMIC DNA]</scope>
    <source>
        <strain evidence="10">ATCC 11550 / CBS 779.69 / DSM 880 / IAM 14645 / JCM 23072 / IMI 49137</strain>
    </source>
</reference>
<dbReference type="GO" id="GO:0016020">
    <property type="term" value="C:membrane"/>
    <property type="evidence" value="ECO:0007669"/>
    <property type="project" value="UniProtKB-SubCell"/>
</dbReference>
<feature type="transmembrane region" description="Helical" evidence="7">
    <location>
        <begin position="146"/>
        <end position="168"/>
    </location>
</feature>
<dbReference type="OrthoDB" id="10062876at2759"/>
<evidence type="ECO:0000313" key="10">
    <source>
        <dbReference type="Proteomes" id="UP000029964"/>
    </source>
</evidence>
<dbReference type="EMBL" id="JPKY01000041">
    <property type="protein sequence ID" value="KFH44881.1"/>
    <property type="molecule type" value="Genomic_DNA"/>
</dbReference>
<feature type="transmembrane region" description="Helical" evidence="7">
    <location>
        <begin position="356"/>
        <end position="380"/>
    </location>
</feature>
<feature type="transmembrane region" description="Helical" evidence="7">
    <location>
        <begin position="93"/>
        <end position="113"/>
    </location>
</feature>
<evidence type="ECO:0000259" key="8">
    <source>
        <dbReference type="Pfam" id="PF00324"/>
    </source>
</evidence>
<dbReference type="STRING" id="857340.A0A086T699"/>
<keyword evidence="2" id="KW-0813">Transport</keyword>
<dbReference type="Pfam" id="PF00324">
    <property type="entry name" value="AA_permease"/>
    <property type="match status" value="1"/>
</dbReference>
<dbReference type="AlphaFoldDB" id="A0A086T699"/>
<evidence type="ECO:0000256" key="7">
    <source>
        <dbReference type="SAM" id="Phobius"/>
    </source>
</evidence>
<dbReference type="Proteomes" id="UP000029964">
    <property type="component" value="Unassembled WGS sequence"/>
</dbReference>
<gene>
    <name evidence="9" type="ORF">ACRE_043430</name>
</gene>
<accession>A0A086T699</accession>
<name>A0A086T699_HAPC1</name>
<evidence type="ECO:0000256" key="3">
    <source>
        <dbReference type="ARBA" id="ARBA00022692"/>
    </source>
</evidence>
<dbReference type="GO" id="GO:0015171">
    <property type="term" value="F:amino acid transmembrane transporter activity"/>
    <property type="evidence" value="ECO:0007669"/>
    <property type="project" value="TreeGrafter"/>
</dbReference>
<keyword evidence="10" id="KW-1185">Reference proteome</keyword>
<feature type="transmembrane region" description="Helical" evidence="7">
    <location>
        <begin position="296"/>
        <end position="317"/>
    </location>
</feature>
<feature type="transmembrane region" description="Helical" evidence="7">
    <location>
        <begin position="68"/>
        <end position="87"/>
    </location>
</feature>
<evidence type="ECO:0000313" key="9">
    <source>
        <dbReference type="EMBL" id="KFH44881.1"/>
    </source>
</evidence>
<feature type="region of interest" description="Disordered" evidence="6">
    <location>
        <begin position="1"/>
        <end position="20"/>
    </location>
</feature>
<dbReference type="FunFam" id="1.20.1740.10:FF:000001">
    <property type="entry name" value="Amino acid permease"/>
    <property type="match status" value="1"/>
</dbReference>
<dbReference type="PIRSF" id="PIRSF006060">
    <property type="entry name" value="AA_transporter"/>
    <property type="match status" value="1"/>
</dbReference>
<keyword evidence="3 7" id="KW-0812">Transmembrane</keyword>
<proteinExistence type="predicted"/>
<comment type="caution">
    <text evidence="9">The sequence shown here is derived from an EMBL/GenBank/DDBJ whole genome shotgun (WGS) entry which is preliminary data.</text>
</comment>
<evidence type="ECO:0000256" key="6">
    <source>
        <dbReference type="SAM" id="MobiDB-lite"/>
    </source>
</evidence>
<dbReference type="HOGENOM" id="CLU_007946_12_1_1"/>
<organism evidence="9 10">
    <name type="scientific">Hapsidospora chrysogenum (strain ATCC 11550 / CBS 779.69 / DSM 880 / IAM 14645 / JCM 23072 / IMI 49137)</name>
    <name type="common">Acremonium chrysogenum</name>
    <dbReference type="NCBI Taxonomy" id="857340"/>
    <lineage>
        <taxon>Eukaryota</taxon>
        <taxon>Fungi</taxon>
        <taxon>Dikarya</taxon>
        <taxon>Ascomycota</taxon>
        <taxon>Pezizomycotina</taxon>
        <taxon>Sordariomycetes</taxon>
        <taxon>Hypocreomycetidae</taxon>
        <taxon>Hypocreales</taxon>
        <taxon>Bionectriaceae</taxon>
        <taxon>Hapsidospora</taxon>
    </lineage>
</organism>
<evidence type="ECO:0000256" key="2">
    <source>
        <dbReference type="ARBA" id="ARBA00022448"/>
    </source>
</evidence>
<dbReference type="InterPro" id="IPR004841">
    <property type="entry name" value="AA-permease/SLC12A_dom"/>
</dbReference>
<feature type="transmembrane region" description="Helical" evidence="7">
    <location>
        <begin position="174"/>
        <end position="196"/>
    </location>
</feature>
<dbReference type="InterPro" id="IPR050524">
    <property type="entry name" value="APC_YAT"/>
</dbReference>